<evidence type="ECO:0000313" key="2">
    <source>
        <dbReference type="Proteomes" id="UP000245626"/>
    </source>
</evidence>
<proteinExistence type="predicted"/>
<keyword evidence="2" id="KW-1185">Reference proteome</keyword>
<organism evidence="1 2">
    <name type="scientific">Violaceomyces palustris</name>
    <dbReference type="NCBI Taxonomy" id="1673888"/>
    <lineage>
        <taxon>Eukaryota</taxon>
        <taxon>Fungi</taxon>
        <taxon>Dikarya</taxon>
        <taxon>Basidiomycota</taxon>
        <taxon>Ustilaginomycotina</taxon>
        <taxon>Ustilaginomycetes</taxon>
        <taxon>Violaceomycetales</taxon>
        <taxon>Violaceomycetaceae</taxon>
        <taxon>Violaceomyces</taxon>
    </lineage>
</organism>
<gene>
    <name evidence="1" type="ORF">IE53DRAFT_16792</name>
</gene>
<dbReference type="EMBL" id="KZ820793">
    <property type="protein sequence ID" value="PWN46662.1"/>
    <property type="molecule type" value="Genomic_DNA"/>
</dbReference>
<dbReference type="Proteomes" id="UP000245626">
    <property type="component" value="Unassembled WGS sequence"/>
</dbReference>
<protein>
    <submittedName>
        <fullName evidence="1">Uncharacterized protein</fullName>
    </submittedName>
</protein>
<reference evidence="1 2" key="1">
    <citation type="journal article" date="2018" name="Mol. Biol. Evol.">
        <title>Broad Genomic Sampling Reveals a Smut Pathogenic Ancestry of the Fungal Clade Ustilaginomycotina.</title>
        <authorList>
            <person name="Kijpornyongpan T."/>
            <person name="Mondo S.J."/>
            <person name="Barry K."/>
            <person name="Sandor L."/>
            <person name="Lee J."/>
            <person name="Lipzen A."/>
            <person name="Pangilinan J."/>
            <person name="LaButti K."/>
            <person name="Hainaut M."/>
            <person name="Henrissat B."/>
            <person name="Grigoriev I.V."/>
            <person name="Spatafora J.W."/>
            <person name="Aime M.C."/>
        </authorList>
    </citation>
    <scope>NUCLEOTIDE SEQUENCE [LARGE SCALE GENOMIC DNA]</scope>
    <source>
        <strain evidence="1 2">SA 807</strain>
    </source>
</reference>
<accession>A0ACD0NLL7</accession>
<evidence type="ECO:0000313" key="1">
    <source>
        <dbReference type="EMBL" id="PWN46662.1"/>
    </source>
</evidence>
<name>A0ACD0NLL7_9BASI</name>
<sequence>MDPPPPPLCVVFDFQLNHHLPSRRSPSLWAPFSSSTPPTCAPTHLPSSPIHQNPSSLSSSIQPSTPTTSSSILYPTRPARQSPLPSTLLLLFLRIPIFFPRDCSPALLKAALVSISLRVFQGKKSL</sequence>